<dbReference type="SUPFAM" id="SSF64438">
    <property type="entry name" value="CNF1/YfiH-like putative cysteine hydrolases"/>
    <property type="match status" value="1"/>
</dbReference>
<evidence type="ECO:0000256" key="5">
    <source>
        <dbReference type="ARBA" id="ARBA00022801"/>
    </source>
</evidence>
<evidence type="ECO:0000256" key="1">
    <source>
        <dbReference type="ARBA" id="ARBA00000553"/>
    </source>
</evidence>
<name>A0A519BCQ2_9DELT</name>
<gene>
    <name evidence="11" type="primary">pgeF</name>
    <name evidence="11" type="ORF">EVJ47_01925</name>
</gene>
<dbReference type="Proteomes" id="UP000320813">
    <property type="component" value="Unassembled WGS sequence"/>
</dbReference>
<comment type="catalytic activity">
    <reaction evidence="1">
        <text>inosine + phosphate = alpha-D-ribose 1-phosphate + hypoxanthine</text>
        <dbReference type="Rhea" id="RHEA:27646"/>
        <dbReference type="ChEBI" id="CHEBI:17368"/>
        <dbReference type="ChEBI" id="CHEBI:17596"/>
        <dbReference type="ChEBI" id="CHEBI:43474"/>
        <dbReference type="ChEBI" id="CHEBI:57720"/>
        <dbReference type="EC" id="2.4.2.1"/>
    </reaction>
    <physiologicalReaction direction="left-to-right" evidence="1">
        <dbReference type="Rhea" id="RHEA:27647"/>
    </physiologicalReaction>
</comment>
<evidence type="ECO:0000256" key="9">
    <source>
        <dbReference type="ARBA" id="ARBA00049893"/>
    </source>
</evidence>
<dbReference type="Gene3D" id="3.60.140.10">
    <property type="entry name" value="CNF1/YfiH-like putative cysteine hydrolases"/>
    <property type="match status" value="1"/>
</dbReference>
<comment type="catalytic activity">
    <reaction evidence="9">
        <text>S-methyl-5'-thioadenosine + phosphate = 5-(methylsulfanyl)-alpha-D-ribose 1-phosphate + adenine</text>
        <dbReference type="Rhea" id="RHEA:11852"/>
        <dbReference type="ChEBI" id="CHEBI:16708"/>
        <dbReference type="ChEBI" id="CHEBI:17509"/>
        <dbReference type="ChEBI" id="CHEBI:43474"/>
        <dbReference type="ChEBI" id="CHEBI:58533"/>
        <dbReference type="EC" id="2.4.2.28"/>
    </reaction>
    <physiologicalReaction direction="left-to-right" evidence="9">
        <dbReference type="Rhea" id="RHEA:11853"/>
    </physiologicalReaction>
</comment>
<proteinExistence type="inferred from homology"/>
<accession>A0A519BCQ2</accession>
<dbReference type="GO" id="GO:0005507">
    <property type="term" value="F:copper ion binding"/>
    <property type="evidence" value="ECO:0007669"/>
    <property type="project" value="TreeGrafter"/>
</dbReference>
<comment type="catalytic activity">
    <reaction evidence="8">
        <text>adenosine + phosphate = alpha-D-ribose 1-phosphate + adenine</text>
        <dbReference type="Rhea" id="RHEA:27642"/>
        <dbReference type="ChEBI" id="CHEBI:16335"/>
        <dbReference type="ChEBI" id="CHEBI:16708"/>
        <dbReference type="ChEBI" id="CHEBI:43474"/>
        <dbReference type="ChEBI" id="CHEBI:57720"/>
        <dbReference type="EC" id="2.4.2.1"/>
    </reaction>
    <physiologicalReaction direction="left-to-right" evidence="8">
        <dbReference type="Rhea" id="RHEA:27643"/>
    </physiologicalReaction>
</comment>
<dbReference type="PANTHER" id="PTHR30616:SF2">
    <property type="entry name" value="PURINE NUCLEOSIDE PHOSPHORYLASE LACC1"/>
    <property type="match status" value="1"/>
</dbReference>
<dbReference type="Pfam" id="PF02578">
    <property type="entry name" value="Cu-oxidase_4"/>
    <property type="match status" value="1"/>
</dbReference>
<dbReference type="AlphaFoldDB" id="A0A519BCQ2"/>
<evidence type="ECO:0000256" key="10">
    <source>
        <dbReference type="RuleBase" id="RU361274"/>
    </source>
</evidence>
<keyword evidence="6" id="KW-0862">Zinc</keyword>
<dbReference type="GO" id="GO:0016787">
    <property type="term" value="F:hydrolase activity"/>
    <property type="evidence" value="ECO:0007669"/>
    <property type="project" value="UniProtKB-KW"/>
</dbReference>
<protein>
    <recommendedName>
        <fullName evidence="10">Purine nucleoside phosphorylase</fullName>
    </recommendedName>
</protein>
<dbReference type="InterPro" id="IPR003730">
    <property type="entry name" value="Cu_polyphenol_OxRdtase"/>
</dbReference>
<dbReference type="InterPro" id="IPR011324">
    <property type="entry name" value="Cytotoxic_necrot_fac-like_cat"/>
</dbReference>
<dbReference type="InterPro" id="IPR038371">
    <property type="entry name" value="Cu_polyphenol_OxRdtase_sf"/>
</dbReference>
<evidence type="ECO:0000313" key="11">
    <source>
        <dbReference type="EMBL" id="RZD15056.1"/>
    </source>
</evidence>
<dbReference type="CDD" id="cd16833">
    <property type="entry name" value="YfiH"/>
    <property type="match status" value="1"/>
</dbReference>
<comment type="caution">
    <text evidence="11">The sequence shown here is derived from an EMBL/GenBank/DDBJ whole genome shotgun (WGS) entry which is preliminary data.</text>
</comment>
<evidence type="ECO:0000256" key="8">
    <source>
        <dbReference type="ARBA" id="ARBA00048968"/>
    </source>
</evidence>
<comment type="catalytic activity">
    <reaction evidence="7">
        <text>adenosine + H2O + H(+) = inosine + NH4(+)</text>
        <dbReference type="Rhea" id="RHEA:24408"/>
        <dbReference type="ChEBI" id="CHEBI:15377"/>
        <dbReference type="ChEBI" id="CHEBI:15378"/>
        <dbReference type="ChEBI" id="CHEBI:16335"/>
        <dbReference type="ChEBI" id="CHEBI:17596"/>
        <dbReference type="ChEBI" id="CHEBI:28938"/>
        <dbReference type="EC" id="3.5.4.4"/>
    </reaction>
    <physiologicalReaction direction="left-to-right" evidence="7">
        <dbReference type="Rhea" id="RHEA:24409"/>
    </physiologicalReaction>
</comment>
<evidence type="ECO:0000256" key="3">
    <source>
        <dbReference type="ARBA" id="ARBA00022679"/>
    </source>
</evidence>
<dbReference type="EMBL" id="SGBD01000001">
    <property type="protein sequence ID" value="RZD15056.1"/>
    <property type="molecule type" value="Genomic_DNA"/>
</dbReference>
<dbReference type="PANTHER" id="PTHR30616">
    <property type="entry name" value="UNCHARACTERIZED PROTEIN YFIH"/>
    <property type="match status" value="1"/>
</dbReference>
<evidence type="ECO:0000313" key="12">
    <source>
        <dbReference type="Proteomes" id="UP000320813"/>
    </source>
</evidence>
<dbReference type="NCBIfam" id="TIGR00726">
    <property type="entry name" value="peptidoglycan editing factor PgeF"/>
    <property type="match status" value="1"/>
</dbReference>
<keyword evidence="3" id="KW-0808">Transferase</keyword>
<evidence type="ECO:0000256" key="6">
    <source>
        <dbReference type="ARBA" id="ARBA00022833"/>
    </source>
</evidence>
<reference evidence="11 12" key="1">
    <citation type="submission" date="2019-01" db="EMBL/GenBank/DDBJ databases">
        <title>Insights into ecological role of a new deltaproteobacterial order Candidatus Sinidesulfobacterales (Sva0485) by metagenomics and metatranscriptomics.</title>
        <authorList>
            <person name="Tan S."/>
            <person name="Liu J."/>
            <person name="Fang Y."/>
            <person name="Hedlund B.P."/>
            <person name="Lian Z.H."/>
            <person name="Huang L.Y."/>
            <person name="Li J.T."/>
            <person name="Huang L.N."/>
            <person name="Li W.J."/>
            <person name="Jiang H.C."/>
            <person name="Dong H.L."/>
            <person name="Shu W.S."/>
        </authorList>
    </citation>
    <scope>NUCLEOTIDE SEQUENCE [LARGE SCALE GENOMIC DNA]</scope>
    <source>
        <strain evidence="11">AP3</strain>
    </source>
</reference>
<keyword evidence="4" id="KW-0479">Metal-binding</keyword>
<sequence length="248" mass="28563">MIHAIKDLDINNSRIVYGFIDNALDFKLGNSEARKELSGYIPAGFNKKDIYIYEVKQVHGNNIAVLNKDFQIKDGDDYYGLNLAEADGAFTQKTGIMLCIRTADCVPVLFYDRIKKVIGAIHCGWKGAYTGIITNAGNILIDYFQSNLDDVIIIIGPSICKNCYEVKEDFVNKFIAKNMLNQKFFKRNTDKNNLFFDLKGFLKNELNINGFNKENIYDLNKCNFEDKKFYSYRRNKTDKRQVSFIIIN</sequence>
<evidence type="ECO:0000256" key="7">
    <source>
        <dbReference type="ARBA" id="ARBA00047989"/>
    </source>
</evidence>
<dbReference type="GO" id="GO:0017061">
    <property type="term" value="F:S-methyl-5-thioadenosine phosphorylase activity"/>
    <property type="evidence" value="ECO:0007669"/>
    <property type="project" value="UniProtKB-EC"/>
</dbReference>
<keyword evidence="5" id="KW-0378">Hydrolase</keyword>
<comment type="similarity">
    <text evidence="2 10">Belongs to the purine nucleoside phosphorylase YfiH/LACC1 family.</text>
</comment>
<organism evidence="11 12">
    <name type="scientific">Candidatus Acidulodesulfobacterium ferriphilum</name>
    <dbReference type="NCBI Taxonomy" id="2597223"/>
    <lineage>
        <taxon>Bacteria</taxon>
        <taxon>Deltaproteobacteria</taxon>
        <taxon>Candidatus Acidulodesulfobacterales</taxon>
        <taxon>Candidatus Acidulodesulfobacterium</taxon>
    </lineage>
</organism>
<evidence type="ECO:0000256" key="2">
    <source>
        <dbReference type="ARBA" id="ARBA00007353"/>
    </source>
</evidence>
<evidence type="ECO:0000256" key="4">
    <source>
        <dbReference type="ARBA" id="ARBA00022723"/>
    </source>
</evidence>